<comment type="caution">
    <text evidence="1">The sequence shown here is derived from an EMBL/GenBank/DDBJ whole genome shotgun (WGS) entry which is preliminary data.</text>
</comment>
<proteinExistence type="predicted"/>
<dbReference type="Proteomes" id="UP000709672">
    <property type="component" value="Unassembled WGS sequence"/>
</dbReference>
<dbReference type="EMBL" id="JACPHQ010000037">
    <property type="protein sequence ID" value="MBI2466121.1"/>
    <property type="molecule type" value="Genomic_DNA"/>
</dbReference>
<reference evidence="1" key="1">
    <citation type="submission" date="2020-07" db="EMBL/GenBank/DDBJ databases">
        <title>Huge and variable diversity of episymbiotic CPR bacteria and DPANN archaea in groundwater ecosystems.</title>
        <authorList>
            <person name="He C.Y."/>
            <person name="Keren R."/>
            <person name="Whittaker M."/>
            <person name="Farag I.F."/>
            <person name="Doudna J."/>
            <person name="Cate J.H.D."/>
            <person name="Banfield J.F."/>
        </authorList>
    </citation>
    <scope>NUCLEOTIDE SEQUENCE</scope>
    <source>
        <strain evidence="1">NC_groundwater_418_Ag_B-0.1um_45_10</strain>
    </source>
</reference>
<evidence type="ECO:0000313" key="1">
    <source>
        <dbReference type="EMBL" id="MBI2466121.1"/>
    </source>
</evidence>
<accession>A0A931YE09</accession>
<protein>
    <submittedName>
        <fullName evidence="1">Uncharacterized protein</fullName>
    </submittedName>
</protein>
<gene>
    <name evidence="1" type="ORF">HYV66_02755</name>
</gene>
<dbReference type="AlphaFoldDB" id="A0A931YE09"/>
<sequence length="136" mass="15707">MNAKRKILMPIFNRAHYGRLRPVLKAIQNHPQLELKIVVGVPAAYGYFFKNIAHSRPRSWRTALPWYVLARVRSFIGKEYVLRNAFLAQNLIRDGFELESYVPMFFDGGRSETMAKTVSLGIGRLVEEIKKIKPDT</sequence>
<name>A0A931YE09_9BACT</name>
<organism evidence="1 2">
    <name type="scientific">Candidatus Sungiibacteriota bacterium</name>
    <dbReference type="NCBI Taxonomy" id="2750080"/>
    <lineage>
        <taxon>Bacteria</taxon>
        <taxon>Candidatus Sungiibacteriota</taxon>
    </lineage>
</organism>
<evidence type="ECO:0000313" key="2">
    <source>
        <dbReference type="Proteomes" id="UP000709672"/>
    </source>
</evidence>
<feature type="non-terminal residue" evidence="1">
    <location>
        <position position="136"/>
    </location>
</feature>